<dbReference type="EMBL" id="MIGB01000063">
    <property type="protein sequence ID" value="OSY34886.1"/>
    <property type="molecule type" value="Genomic_DNA"/>
</dbReference>
<comment type="caution">
    <text evidence="3">The sequence shown here is derived from an EMBL/GenBank/DDBJ whole genome shotgun (WGS) entry which is preliminary data.</text>
</comment>
<feature type="region of interest" description="Disordered" evidence="2">
    <location>
        <begin position="147"/>
        <end position="180"/>
    </location>
</feature>
<evidence type="ECO:0000313" key="4">
    <source>
        <dbReference type="Proteomes" id="UP000194360"/>
    </source>
</evidence>
<dbReference type="Proteomes" id="UP000194360">
    <property type="component" value="Unassembled WGS sequence"/>
</dbReference>
<evidence type="ECO:0000256" key="1">
    <source>
        <dbReference type="ARBA" id="ARBA00023125"/>
    </source>
</evidence>
<dbReference type="Gene3D" id="1.10.150.130">
    <property type="match status" value="1"/>
</dbReference>
<feature type="compositionally biased region" description="Basic and acidic residues" evidence="2">
    <location>
        <begin position="147"/>
        <end position="171"/>
    </location>
</feature>
<dbReference type="InterPro" id="IPR010998">
    <property type="entry name" value="Integrase_recombinase_N"/>
</dbReference>
<keyword evidence="1" id="KW-0238">DNA-binding</keyword>
<protein>
    <recommendedName>
        <fullName evidence="5">Core-binding (CB) domain-containing protein</fullName>
    </recommendedName>
</protein>
<dbReference type="AlphaFoldDB" id="A0A1Y2MHY5"/>
<organism evidence="3 4">
    <name type="scientific">Pseudonocardia autotrophica</name>
    <name type="common">Amycolata autotrophica</name>
    <name type="synonym">Nocardia autotrophica</name>
    <dbReference type="NCBI Taxonomy" id="2074"/>
    <lineage>
        <taxon>Bacteria</taxon>
        <taxon>Bacillati</taxon>
        <taxon>Actinomycetota</taxon>
        <taxon>Actinomycetes</taxon>
        <taxon>Pseudonocardiales</taxon>
        <taxon>Pseudonocardiaceae</taxon>
        <taxon>Pseudonocardia</taxon>
    </lineage>
</organism>
<dbReference type="STRING" id="2074.BG845_06456"/>
<accession>A0A1Y2MHY5</accession>
<reference evidence="3 4" key="1">
    <citation type="submission" date="2016-09" db="EMBL/GenBank/DDBJ databases">
        <title>Pseudonocardia autotrophica DSM535, a candidate organism with high potential of specific P450 cytochromes.</title>
        <authorList>
            <person name="Grumaz C."/>
            <person name="Vainshtein Y."/>
            <person name="Kirstahler P."/>
            <person name="Sohn K."/>
        </authorList>
    </citation>
    <scope>NUCLEOTIDE SEQUENCE [LARGE SCALE GENOMIC DNA]</scope>
    <source>
        <strain evidence="3 4">DSM 535</strain>
    </source>
</reference>
<gene>
    <name evidence="3" type="ORF">BG845_06456</name>
</gene>
<keyword evidence="4" id="KW-1185">Reference proteome</keyword>
<sequence length="180" mass="20085">MSCDDSLAPQLERKACGIRCSAGSLCVAVCAGIAPVSKRRRYLRETVPAGPSAQREAEKVMRRLATQVDERRSPRTGATVDQLLDKHFELADLDRDTLSTYRGYADRHVRPLIGTTKVGVIDGALFDSFYAELRRGRAHCDRRPFTEHRTDRGHECDARCRPHACRPERSGRSTSSSAAR</sequence>
<name>A0A1Y2MHY5_PSEAH</name>
<evidence type="ECO:0000313" key="3">
    <source>
        <dbReference type="EMBL" id="OSY34886.1"/>
    </source>
</evidence>
<evidence type="ECO:0008006" key="5">
    <source>
        <dbReference type="Google" id="ProtNLM"/>
    </source>
</evidence>
<proteinExistence type="predicted"/>
<evidence type="ECO:0000256" key="2">
    <source>
        <dbReference type="SAM" id="MobiDB-lite"/>
    </source>
</evidence>
<dbReference type="GO" id="GO:0003677">
    <property type="term" value="F:DNA binding"/>
    <property type="evidence" value="ECO:0007669"/>
    <property type="project" value="UniProtKB-KW"/>
</dbReference>